<evidence type="ECO:0000256" key="1">
    <source>
        <dbReference type="SAM" id="SignalP"/>
    </source>
</evidence>
<sequence>MKRTIAAIFLATYFLSEAALAATPPAETSVPAVMVSETVKSEAKVVAIDRKTRVVTLKSSAGKVFDVTAGDAVQNFAQIKPGDVVVTEFTQALAMKLKKSAGIRVTTEMADAKRAAPGEKPAGVVGREITFVADVIGVDAKTGLVTLKGAKGRVVDLKVQDPQVLAEIKKGDQVEGTYIEALAIVVMPATR</sequence>
<gene>
    <name evidence="2" type="ORF">PROAA_280036</name>
</gene>
<dbReference type="RefSeq" id="WP_186411274.1">
    <property type="nucleotide sequence ID" value="NZ_FLQY01000201.1"/>
</dbReference>
<proteinExistence type="predicted"/>
<accession>A0A1A8XU10</accession>
<feature type="chain" id="PRO_5008381726" evidence="1">
    <location>
        <begin position="22"/>
        <end position="191"/>
    </location>
</feature>
<evidence type="ECO:0000313" key="3">
    <source>
        <dbReference type="Proteomes" id="UP000199600"/>
    </source>
</evidence>
<keyword evidence="1" id="KW-0732">Signal</keyword>
<keyword evidence="3" id="KW-1185">Reference proteome</keyword>
<feature type="signal peptide" evidence="1">
    <location>
        <begin position="1"/>
        <end position="21"/>
    </location>
</feature>
<reference evidence="2 3" key="1">
    <citation type="submission" date="2016-06" db="EMBL/GenBank/DDBJ databases">
        <authorList>
            <person name="Kjaerup R.B."/>
            <person name="Dalgaard T.S."/>
            <person name="Juul-Madsen H.R."/>
        </authorList>
    </citation>
    <scope>NUCLEOTIDE SEQUENCE [LARGE SCALE GENOMIC DNA]</scope>
    <source>
        <strain evidence="2">2</strain>
    </source>
</reference>
<protein>
    <submittedName>
        <fullName evidence="2">Uncharacterized protein</fullName>
    </submittedName>
</protein>
<dbReference type="AlphaFoldDB" id="A0A1A8XU10"/>
<name>A0A1A8XU10_9RHOO</name>
<dbReference type="Proteomes" id="UP000199600">
    <property type="component" value="Unassembled WGS sequence"/>
</dbReference>
<evidence type="ECO:0000313" key="2">
    <source>
        <dbReference type="EMBL" id="SBT08550.1"/>
    </source>
</evidence>
<organism evidence="2 3">
    <name type="scientific">Candidatus Propionivibrio aalborgensis</name>
    <dbReference type="NCBI Taxonomy" id="1860101"/>
    <lineage>
        <taxon>Bacteria</taxon>
        <taxon>Pseudomonadati</taxon>
        <taxon>Pseudomonadota</taxon>
        <taxon>Betaproteobacteria</taxon>
        <taxon>Rhodocyclales</taxon>
        <taxon>Rhodocyclaceae</taxon>
        <taxon>Propionivibrio</taxon>
    </lineage>
</organism>
<dbReference type="EMBL" id="FLQY01000201">
    <property type="protein sequence ID" value="SBT08550.1"/>
    <property type="molecule type" value="Genomic_DNA"/>
</dbReference>